<sequence length="61" mass="6714">MMEVKIPTSKIREVLESSGYAYTPDNIAAVRANIPLHTSDLILAALNATDLPDKRFALPLF</sequence>
<accession>A0A1D7UNN8</accession>
<dbReference type="Proteomes" id="UP000292751">
    <property type="component" value="Unassembled WGS sequence"/>
</dbReference>
<dbReference type="EMBL" id="SHRX01000012">
    <property type="protein sequence ID" value="TCE99272.1"/>
    <property type="molecule type" value="Genomic_DNA"/>
</dbReference>
<comment type="caution">
    <text evidence="1">The sequence shown here is derived from an EMBL/GenBank/DDBJ whole genome shotgun (WGS) entry which is preliminary data.</text>
</comment>
<reference evidence="1 2" key="1">
    <citation type="journal article" date="2018" name="Sci. Rep.">
        <title>Genomic diversity and distribution of Bifidobacterium longum subsp. longum across the human lifespan.</title>
        <authorList>
            <person name="Odamaki T."/>
            <person name="Bottacini F."/>
            <person name="Kato K."/>
            <person name="Mitsuyama E."/>
            <person name="Yoshida K."/>
            <person name="Horigome A."/>
            <person name="Xiao J.Z."/>
            <person name="van Sinderen D."/>
        </authorList>
    </citation>
    <scope>NUCLEOTIDE SEQUENCE [LARGE SCALE GENOMIC DNA]</scope>
    <source>
        <strain evidence="1 2">MCC10076</strain>
    </source>
</reference>
<evidence type="ECO:0000313" key="2">
    <source>
        <dbReference type="Proteomes" id="UP000292751"/>
    </source>
</evidence>
<protein>
    <submittedName>
        <fullName evidence="1">Uncharacterized protein</fullName>
    </submittedName>
</protein>
<gene>
    <name evidence="1" type="ORF">MCC10076_0905</name>
</gene>
<dbReference type="RefSeq" id="WP_229056008.1">
    <property type="nucleotide sequence ID" value="NZ_CP016019.1"/>
</dbReference>
<evidence type="ECO:0000313" key="1">
    <source>
        <dbReference type="EMBL" id="TCE99272.1"/>
    </source>
</evidence>
<organism evidence="1 2">
    <name type="scientific">Bifidobacterium longum subsp. longum</name>
    <dbReference type="NCBI Taxonomy" id="1679"/>
    <lineage>
        <taxon>Bacteria</taxon>
        <taxon>Bacillati</taxon>
        <taxon>Actinomycetota</taxon>
        <taxon>Actinomycetes</taxon>
        <taxon>Bifidobacteriales</taxon>
        <taxon>Bifidobacteriaceae</taxon>
        <taxon>Bifidobacterium</taxon>
    </lineage>
</organism>
<name>A0A1D7UNN8_BIFLL</name>
<proteinExistence type="predicted"/>
<dbReference type="AlphaFoldDB" id="A0A1D7UNN8"/>